<evidence type="ECO:0000313" key="1">
    <source>
        <dbReference type="EMBL" id="CEI83017.1"/>
    </source>
</evidence>
<sequence>MKKNLIKYSMQISMLKQLLTYKLISEEEYKMAKSKLMKDYHIISDITG</sequence>
<evidence type="ECO:0008006" key="3">
    <source>
        <dbReference type="Google" id="ProtNLM"/>
    </source>
</evidence>
<dbReference type="OrthoDB" id="1759226at2"/>
<accession>A0A0A1MU10</accession>
<dbReference type="AlphaFoldDB" id="A0A0A1MU10"/>
<dbReference type="Proteomes" id="UP000040453">
    <property type="component" value="Unassembled WGS sequence"/>
</dbReference>
<organism evidence="1 2">
    <name type="scientific">Oceanobacillus oncorhynchi</name>
    <dbReference type="NCBI Taxonomy" id="545501"/>
    <lineage>
        <taxon>Bacteria</taxon>
        <taxon>Bacillati</taxon>
        <taxon>Bacillota</taxon>
        <taxon>Bacilli</taxon>
        <taxon>Bacillales</taxon>
        <taxon>Bacillaceae</taxon>
        <taxon>Oceanobacillus</taxon>
    </lineage>
</organism>
<evidence type="ECO:0000313" key="2">
    <source>
        <dbReference type="Proteomes" id="UP000040453"/>
    </source>
</evidence>
<gene>
    <name evidence="1" type="ORF">BN997_02906</name>
</gene>
<dbReference type="RefSeq" id="WP_042533183.1">
    <property type="nucleotide sequence ID" value="NZ_CDGG01000001.1"/>
</dbReference>
<dbReference type="EMBL" id="CDGG01000001">
    <property type="protein sequence ID" value="CEI83017.1"/>
    <property type="molecule type" value="Genomic_DNA"/>
</dbReference>
<proteinExistence type="predicted"/>
<protein>
    <recommendedName>
        <fullName evidence="3">Conjugal transfer protein</fullName>
    </recommendedName>
</protein>
<name>A0A0A1MU10_9BACI</name>
<keyword evidence="2" id="KW-1185">Reference proteome</keyword>
<reference evidence="1 2" key="1">
    <citation type="submission" date="2014-11" db="EMBL/GenBank/DDBJ databases">
        <authorList>
            <person name="Urmite Genomes Urmite Genomes"/>
        </authorList>
    </citation>
    <scope>NUCLEOTIDE SEQUENCE [LARGE SCALE GENOMIC DNA]</scope>
    <source>
        <strain evidence="1 2">Oc5</strain>
    </source>
</reference>